<keyword evidence="2" id="KW-1185">Reference proteome</keyword>
<protein>
    <submittedName>
        <fullName evidence="1">Uncharacterized protein</fullName>
    </submittedName>
</protein>
<evidence type="ECO:0000313" key="1">
    <source>
        <dbReference type="EMBL" id="GGF11246.1"/>
    </source>
</evidence>
<dbReference type="Proteomes" id="UP000632454">
    <property type="component" value="Unassembled WGS sequence"/>
</dbReference>
<gene>
    <name evidence="1" type="ORF">GCM10007298_04040</name>
</gene>
<evidence type="ECO:0000313" key="2">
    <source>
        <dbReference type="Proteomes" id="UP000632454"/>
    </source>
</evidence>
<dbReference type="EMBL" id="BMCS01000001">
    <property type="protein sequence ID" value="GGF11246.1"/>
    <property type="molecule type" value="Genomic_DNA"/>
</dbReference>
<proteinExistence type="predicted"/>
<organism evidence="1 2">
    <name type="scientific">Williamsia phyllosphaerae</name>
    <dbReference type="NCBI Taxonomy" id="885042"/>
    <lineage>
        <taxon>Bacteria</taxon>
        <taxon>Bacillati</taxon>
        <taxon>Actinomycetota</taxon>
        <taxon>Actinomycetes</taxon>
        <taxon>Mycobacteriales</taxon>
        <taxon>Nocardiaceae</taxon>
        <taxon>Williamsia</taxon>
    </lineage>
</organism>
<reference evidence="2" key="1">
    <citation type="journal article" date="2019" name="Int. J. Syst. Evol. Microbiol.">
        <title>The Global Catalogue of Microorganisms (GCM) 10K type strain sequencing project: providing services to taxonomists for standard genome sequencing and annotation.</title>
        <authorList>
            <consortium name="The Broad Institute Genomics Platform"/>
            <consortium name="The Broad Institute Genome Sequencing Center for Infectious Disease"/>
            <person name="Wu L."/>
            <person name="Ma J."/>
        </authorList>
    </citation>
    <scope>NUCLEOTIDE SEQUENCE [LARGE SCALE GENOMIC DNA]</scope>
    <source>
        <strain evidence="2">CCM 7855</strain>
    </source>
</reference>
<accession>A0ABQ1U5I8</accession>
<name>A0ABQ1U5I8_9NOCA</name>
<comment type="caution">
    <text evidence="1">The sequence shown here is derived from an EMBL/GenBank/DDBJ whole genome shotgun (WGS) entry which is preliminary data.</text>
</comment>
<dbReference type="Gene3D" id="3.30.70.100">
    <property type="match status" value="1"/>
</dbReference>
<sequence>MINTAGTALAVNIFRLREGVSPEEFVKFSSEVDQPTLADQKEVARFHAFRILGDAEGGGVGFEFIELIEVGDWGEWIAWRDNSTALSEVRSGFDELVEPGSVRCSFLEPIGRSSADQLSGSETEF</sequence>